<dbReference type="EMBL" id="JAGSOY010000021">
    <property type="protein sequence ID" value="MBU2711563.1"/>
    <property type="molecule type" value="Genomic_DNA"/>
</dbReference>
<accession>A0ABS5ZBX7</accession>
<protein>
    <recommendedName>
        <fullName evidence="4">Outer membrane protein assembly factor BamE</fullName>
    </recommendedName>
</protein>
<sequence>MKSLVITSLTLFLSLSCWGETVNIADQKQQTQVGDLPRHGLSEQQVRSQYGEPKATQSVGQPVITRWDYDSFTVYFDRRQVLHSVVHRKP</sequence>
<gene>
    <name evidence="2" type="ORF">KCG35_10870</name>
</gene>
<comment type="caution">
    <text evidence="2">The sequence shown here is derived from an EMBL/GenBank/DDBJ whole genome shotgun (WGS) entry which is preliminary data.</text>
</comment>
<dbReference type="Proteomes" id="UP000690515">
    <property type="component" value="Unassembled WGS sequence"/>
</dbReference>
<proteinExistence type="predicted"/>
<dbReference type="RefSeq" id="WP_215819717.1">
    <property type="nucleotide sequence ID" value="NZ_JAGSOY010000021.1"/>
</dbReference>
<keyword evidence="3" id="KW-1185">Reference proteome</keyword>
<evidence type="ECO:0000313" key="2">
    <source>
        <dbReference type="EMBL" id="MBU2711563.1"/>
    </source>
</evidence>
<reference evidence="2 3" key="1">
    <citation type="submission" date="2021-04" db="EMBL/GenBank/DDBJ databases">
        <authorList>
            <person name="Pira H."/>
            <person name="Risdian C."/>
            <person name="Wink J."/>
        </authorList>
    </citation>
    <scope>NUCLEOTIDE SEQUENCE [LARGE SCALE GENOMIC DNA]</scope>
    <source>
        <strain evidence="2 3">WH53</strain>
    </source>
</reference>
<organism evidence="2 3">
    <name type="scientific">Zooshikella harenae</name>
    <dbReference type="NCBI Taxonomy" id="2827238"/>
    <lineage>
        <taxon>Bacteria</taxon>
        <taxon>Pseudomonadati</taxon>
        <taxon>Pseudomonadota</taxon>
        <taxon>Gammaproteobacteria</taxon>
        <taxon>Oceanospirillales</taxon>
        <taxon>Zooshikellaceae</taxon>
        <taxon>Zooshikella</taxon>
    </lineage>
</organism>
<name>A0ABS5ZBX7_9GAMM</name>
<feature type="chain" id="PRO_5046976906" description="Outer membrane protein assembly factor BamE" evidence="1">
    <location>
        <begin position="20"/>
        <end position="90"/>
    </location>
</feature>
<dbReference type="PROSITE" id="PS51257">
    <property type="entry name" value="PROKAR_LIPOPROTEIN"/>
    <property type="match status" value="1"/>
</dbReference>
<feature type="signal peptide" evidence="1">
    <location>
        <begin position="1"/>
        <end position="19"/>
    </location>
</feature>
<evidence type="ECO:0008006" key="4">
    <source>
        <dbReference type="Google" id="ProtNLM"/>
    </source>
</evidence>
<evidence type="ECO:0000256" key="1">
    <source>
        <dbReference type="SAM" id="SignalP"/>
    </source>
</evidence>
<keyword evidence="1" id="KW-0732">Signal</keyword>
<evidence type="ECO:0000313" key="3">
    <source>
        <dbReference type="Proteomes" id="UP000690515"/>
    </source>
</evidence>